<evidence type="ECO:0000313" key="2">
    <source>
        <dbReference type="Proteomes" id="UP000887578"/>
    </source>
</evidence>
<organism evidence="2 3">
    <name type="scientific">Panagrolaimus davidi</name>
    <dbReference type="NCBI Taxonomy" id="227884"/>
    <lineage>
        <taxon>Eukaryota</taxon>
        <taxon>Metazoa</taxon>
        <taxon>Ecdysozoa</taxon>
        <taxon>Nematoda</taxon>
        <taxon>Chromadorea</taxon>
        <taxon>Rhabditida</taxon>
        <taxon>Tylenchina</taxon>
        <taxon>Panagrolaimomorpha</taxon>
        <taxon>Panagrolaimoidea</taxon>
        <taxon>Panagrolaimidae</taxon>
        <taxon>Panagrolaimus</taxon>
    </lineage>
</organism>
<evidence type="ECO:0000313" key="3">
    <source>
        <dbReference type="WBParaSite" id="PDA_v2.g7813.t1"/>
    </source>
</evidence>
<dbReference type="PANTHER" id="PTHR24410">
    <property type="entry name" value="HL07962P-RELATED"/>
    <property type="match status" value="1"/>
</dbReference>
<sequence>MSLISINEKLFESKEDSDVTFVIDNMELHAHQFVLINRSTVLKAMIKGPLAPANQVHHISDPQATYDDFNDFLKFLYTDKCEITAENAEALLHLSHMYDVEHLFEACVNILPTLFPKTSPVKFAEIGLLYENKYDIVKKCLNEVPFYLTNSLLKYPIKNRVVWISPELVLEFVKHCPRYPSFCENIVFNRVFEWVKGQCEGRKIEINSKNLKEIFAPFEPYICFEKMDIKILSSTVYENELIPEKRLLKCYHDHFVGNVKAQKFVPPVDVAKVRYTPYSRIPVRPREKAFFHSEV</sequence>
<dbReference type="InterPro" id="IPR000210">
    <property type="entry name" value="BTB/POZ_dom"/>
</dbReference>
<name>A0A914QV11_9BILA</name>
<dbReference type="InterPro" id="IPR011333">
    <property type="entry name" value="SKP1/BTB/POZ_sf"/>
</dbReference>
<dbReference type="SMART" id="SM00225">
    <property type="entry name" value="BTB"/>
    <property type="match status" value="1"/>
</dbReference>
<proteinExistence type="predicted"/>
<dbReference type="WBParaSite" id="PDA_v2.g7813.t1">
    <property type="protein sequence ID" value="PDA_v2.g7813.t1"/>
    <property type="gene ID" value="PDA_v2.g7813"/>
</dbReference>
<dbReference type="SUPFAM" id="SSF54695">
    <property type="entry name" value="POZ domain"/>
    <property type="match status" value="1"/>
</dbReference>
<dbReference type="Proteomes" id="UP000887578">
    <property type="component" value="Unplaced"/>
</dbReference>
<reference evidence="3" key="1">
    <citation type="submission" date="2022-11" db="UniProtKB">
        <authorList>
            <consortium name="WormBaseParasite"/>
        </authorList>
    </citation>
    <scope>IDENTIFICATION</scope>
</reference>
<dbReference type="PROSITE" id="PS50097">
    <property type="entry name" value="BTB"/>
    <property type="match status" value="1"/>
</dbReference>
<dbReference type="InterPro" id="IPR051481">
    <property type="entry name" value="BTB-POZ/Galectin-3-binding"/>
</dbReference>
<dbReference type="PANTHER" id="PTHR24410:SF41">
    <property type="entry name" value="HL07962P"/>
    <property type="match status" value="1"/>
</dbReference>
<evidence type="ECO:0000259" key="1">
    <source>
        <dbReference type="PROSITE" id="PS50097"/>
    </source>
</evidence>
<dbReference type="CDD" id="cd18186">
    <property type="entry name" value="BTB_POZ_ZBTB_KLHL-like"/>
    <property type="match status" value="1"/>
</dbReference>
<protein>
    <submittedName>
        <fullName evidence="3">BTB domain-containing protein</fullName>
    </submittedName>
</protein>
<dbReference type="Pfam" id="PF00651">
    <property type="entry name" value="BTB"/>
    <property type="match status" value="1"/>
</dbReference>
<feature type="domain" description="BTB" evidence="1">
    <location>
        <begin position="17"/>
        <end position="85"/>
    </location>
</feature>
<keyword evidence="2" id="KW-1185">Reference proteome</keyword>
<accession>A0A914QV11</accession>
<dbReference type="Gene3D" id="3.30.710.10">
    <property type="entry name" value="Potassium Channel Kv1.1, Chain A"/>
    <property type="match status" value="1"/>
</dbReference>
<dbReference type="AlphaFoldDB" id="A0A914QV11"/>